<sequence>MDPRIAKAQLLVEQQHMDELSSRGLAAEVGMSEFHFNRLFKSETGTTAAAYIRTHRLRLAAVRLEWMTESLDDIAMQAGYGSLSAFSRAFKAHYGTSPLAYRRGDDLDRRRYAKGWKVSDDDGRAVRIVEMKSRPFVRRRYLGPYSMFSSHWENFVDLAGSRFVSPATSWVGFIYDSPSNAEADQIRYDCGILFPPSTPTLILNSEEVEAGLMVGYTRAGTYAVMEHTGSYARIGETYSQLMDHWIGSQDRYTFTDDPALEVYNNPLAHIDDPHSLRIEIHAPVSTALFHSQSS</sequence>
<dbReference type="EMBL" id="CP119312">
    <property type="protein sequence ID" value="WEK04588.1"/>
    <property type="molecule type" value="Genomic_DNA"/>
</dbReference>
<dbReference type="SUPFAM" id="SSF55136">
    <property type="entry name" value="Probable bacterial effector-binding domain"/>
    <property type="match status" value="1"/>
</dbReference>
<dbReference type="InterPro" id="IPR020449">
    <property type="entry name" value="Tscrpt_reg_AraC-type_HTH"/>
</dbReference>
<dbReference type="PANTHER" id="PTHR40055">
    <property type="entry name" value="TRANSCRIPTIONAL REGULATOR YGIV-RELATED"/>
    <property type="match status" value="1"/>
</dbReference>
<gene>
    <name evidence="5" type="ORF">P0Y65_20830</name>
</gene>
<dbReference type="Pfam" id="PF12833">
    <property type="entry name" value="HTH_18"/>
    <property type="match status" value="1"/>
</dbReference>
<dbReference type="SMART" id="SM00342">
    <property type="entry name" value="HTH_ARAC"/>
    <property type="match status" value="1"/>
</dbReference>
<evidence type="ECO:0000313" key="6">
    <source>
        <dbReference type="Proteomes" id="UP001217476"/>
    </source>
</evidence>
<dbReference type="SMART" id="SM00871">
    <property type="entry name" value="AraC_E_bind"/>
    <property type="match status" value="1"/>
</dbReference>
<dbReference type="PROSITE" id="PS00041">
    <property type="entry name" value="HTH_ARAC_FAMILY_1"/>
    <property type="match status" value="1"/>
</dbReference>
<dbReference type="SUPFAM" id="SSF46689">
    <property type="entry name" value="Homeodomain-like"/>
    <property type="match status" value="2"/>
</dbReference>
<name>A0AAJ5VTL2_9HYPH</name>
<dbReference type="AlphaFoldDB" id="A0AAJ5VTL2"/>
<keyword evidence="1" id="KW-0805">Transcription regulation</keyword>
<accession>A0AAJ5VTL2</accession>
<dbReference type="PRINTS" id="PR00032">
    <property type="entry name" value="HTHARAC"/>
</dbReference>
<dbReference type="Proteomes" id="UP001217476">
    <property type="component" value="Chromosome"/>
</dbReference>
<dbReference type="GO" id="GO:0043565">
    <property type="term" value="F:sequence-specific DNA binding"/>
    <property type="evidence" value="ECO:0007669"/>
    <property type="project" value="InterPro"/>
</dbReference>
<evidence type="ECO:0000256" key="2">
    <source>
        <dbReference type="ARBA" id="ARBA00023125"/>
    </source>
</evidence>
<dbReference type="PANTHER" id="PTHR40055:SF1">
    <property type="entry name" value="TRANSCRIPTIONAL REGULATOR YGIV-RELATED"/>
    <property type="match status" value="1"/>
</dbReference>
<dbReference type="Gene3D" id="1.10.10.60">
    <property type="entry name" value="Homeodomain-like"/>
    <property type="match status" value="2"/>
</dbReference>
<keyword evidence="2" id="KW-0238">DNA-binding</keyword>
<evidence type="ECO:0000256" key="1">
    <source>
        <dbReference type="ARBA" id="ARBA00023015"/>
    </source>
</evidence>
<dbReference type="InterPro" id="IPR029442">
    <property type="entry name" value="GyrI-like"/>
</dbReference>
<evidence type="ECO:0000256" key="3">
    <source>
        <dbReference type="ARBA" id="ARBA00023163"/>
    </source>
</evidence>
<dbReference type="PROSITE" id="PS01124">
    <property type="entry name" value="HTH_ARAC_FAMILY_2"/>
    <property type="match status" value="1"/>
</dbReference>
<reference evidence="5" key="1">
    <citation type="submission" date="2023-03" db="EMBL/GenBank/DDBJ databases">
        <title>Andean soil-derived lignocellulolytic bacterial consortium as a source of novel taxa and putative plastic-active enzymes.</title>
        <authorList>
            <person name="Diaz-Garcia L."/>
            <person name="Chuvochina M."/>
            <person name="Feuerriegel G."/>
            <person name="Bunk B."/>
            <person name="Sproer C."/>
            <person name="Streit W.R."/>
            <person name="Rodriguez L.M."/>
            <person name="Overmann J."/>
            <person name="Jimenez D.J."/>
        </authorList>
    </citation>
    <scope>NUCLEOTIDE SEQUENCE</scope>
    <source>
        <strain evidence="5">MAG 4196</strain>
    </source>
</reference>
<dbReference type="InterPro" id="IPR018062">
    <property type="entry name" value="HTH_AraC-typ_CS"/>
</dbReference>
<dbReference type="Pfam" id="PF06445">
    <property type="entry name" value="GyrI-like"/>
    <property type="match status" value="1"/>
</dbReference>
<feature type="domain" description="HTH araC/xylS-type" evidence="4">
    <location>
        <begin position="6"/>
        <end position="104"/>
    </location>
</feature>
<evidence type="ECO:0000313" key="5">
    <source>
        <dbReference type="EMBL" id="WEK04588.1"/>
    </source>
</evidence>
<dbReference type="InterPro" id="IPR050908">
    <property type="entry name" value="SmbC-like"/>
</dbReference>
<dbReference type="GO" id="GO:0003700">
    <property type="term" value="F:DNA-binding transcription factor activity"/>
    <property type="evidence" value="ECO:0007669"/>
    <property type="project" value="InterPro"/>
</dbReference>
<dbReference type="Gene3D" id="3.20.80.10">
    <property type="entry name" value="Regulatory factor, effector binding domain"/>
    <property type="match status" value="1"/>
</dbReference>
<dbReference type="InterPro" id="IPR009057">
    <property type="entry name" value="Homeodomain-like_sf"/>
</dbReference>
<proteinExistence type="predicted"/>
<evidence type="ECO:0000259" key="4">
    <source>
        <dbReference type="PROSITE" id="PS01124"/>
    </source>
</evidence>
<organism evidence="5 6">
    <name type="scientific">Candidatus Devosia phytovorans</name>
    <dbReference type="NCBI Taxonomy" id="3121372"/>
    <lineage>
        <taxon>Bacteria</taxon>
        <taxon>Pseudomonadati</taxon>
        <taxon>Pseudomonadota</taxon>
        <taxon>Alphaproteobacteria</taxon>
        <taxon>Hyphomicrobiales</taxon>
        <taxon>Devosiaceae</taxon>
        <taxon>Devosia</taxon>
    </lineage>
</organism>
<dbReference type="InterPro" id="IPR011256">
    <property type="entry name" value="Reg_factor_effector_dom_sf"/>
</dbReference>
<protein>
    <submittedName>
        <fullName evidence="5">AraC family transcriptional regulator</fullName>
    </submittedName>
</protein>
<keyword evidence="3" id="KW-0804">Transcription</keyword>
<dbReference type="InterPro" id="IPR010499">
    <property type="entry name" value="AraC_E-bd"/>
</dbReference>
<dbReference type="InterPro" id="IPR018060">
    <property type="entry name" value="HTH_AraC"/>
</dbReference>